<dbReference type="SMART" id="SM00355">
    <property type="entry name" value="ZnF_C2H2"/>
    <property type="match status" value="8"/>
</dbReference>
<gene>
    <name evidence="16" type="primary">LOC129328476</name>
</gene>
<dbReference type="GO" id="GO:0005667">
    <property type="term" value="C:transcription regulator complex"/>
    <property type="evidence" value="ECO:0007669"/>
    <property type="project" value="TreeGrafter"/>
</dbReference>
<dbReference type="GO" id="GO:0000981">
    <property type="term" value="F:DNA-binding transcription factor activity, RNA polymerase II-specific"/>
    <property type="evidence" value="ECO:0007669"/>
    <property type="project" value="TreeGrafter"/>
</dbReference>
<dbReference type="CDD" id="cd07765">
    <property type="entry name" value="KRAB_A-box"/>
    <property type="match status" value="1"/>
</dbReference>
<name>A0AA97J8J8_EUBMA</name>
<comment type="similarity">
    <text evidence="2">Belongs to the krueppel C2H2-type zinc-finger protein family.</text>
</comment>
<dbReference type="PROSITE" id="PS00028">
    <property type="entry name" value="ZINC_FINGER_C2H2_1"/>
    <property type="match status" value="7"/>
</dbReference>
<dbReference type="RefSeq" id="XP_054833542.1">
    <property type="nucleotide sequence ID" value="XM_054977567.1"/>
</dbReference>
<dbReference type="KEGG" id="emc:129328476"/>
<dbReference type="InterPro" id="IPR036236">
    <property type="entry name" value="Znf_C2H2_sf"/>
</dbReference>
<keyword evidence="5 11" id="KW-0863">Zinc-finger</keyword>
<dbReference type="InterPro" id="IPR001909">
    <property type="entry name" value="KRAB"/>
</dbReference>
<dbReference type="Pfam" id="PF01352">
    <property type="entry name" value="KRAB"/>
    <property type="match status" value="1"/>
</dbReference>
<keyword evidence="6" id="KW-0862">Zinc</keyword>
<dbReference type="PANTHER" id="PTHR14003">
    <property type="entry name" value="TRANSCRIPTIONAL REPRESSOR PROTEIN YY"/>
    <property type="match status" value="1"/>
</dbReference>
<dbReference type="FunFam" id="3.30.160.60:FF:000056">
    <property type="entry name" value="Zinc finger and SCAN domain-containing 20"/>
    <property type="match status" value="1"/>
</dbReference>
<keyword evidence="4" id="KW-0677">Repeat</keyword>
<feature type="domain" description="C2H2-type" evidence="13">
    <location>
        <begin position="325"/>
        <end position="352"/>
    </location>
</feature>
<comment type="subcellular location">
    <subcellularLocation>
        <location evidence="1">Nucleus</location>
    </subcellularLocation>
</comment>
<dbReference type="PROSITE" id="PS50157">
    <property type="entry name" value="ZINC_FINGER_C2H2_2"/>
    <property type="match status" value="8"/>
</dbReference>
<dbReference type="FunFam" id="3.30.160.60:FF:000990">
    <property type="entry name" value="zinc finger protein 629 isoform X2"/>
    <property type="match status" value="2"/>
</dbReference>
<dbReference type="Proteomes" id="UP001190640">
    <property type="component" value="Chromosome 4"/>
</dbReference>
<feature type="domain" description="C2H2-type" evidence="13">
    <location>
        <begin position="241"/>
        <end position="268"/>
    </location>
</feature>
<feature type="domain" description="C2H2-type" evidence="13">
    <location>
        <begin position="381"/>
        <end position="408"/>
    </location>
</feature>
<dbReference type="GO" id="GO:0000978">
    <property type="term" value="F:RNA polymerase II cis-regulatory region sequence-specific DNA binding"/>
    <property type="evidence" value="ECO:0007669"/>
    <property type="project" value="TreeGrafter"/>
</dbReference>
<evidence type="ECO:0000313" key="15">
    <source>
        <dbReference type="Proteomes" id="UP001190640"/>
    </source>
</evidence>
<evidence type="ECO:0000256" key="10">
    <source>
        <dbReference type="ARBA" id="ARBA00023242"/>
    </source>
</evidence>
<evidence type="ECO:0000256" key="6">
    <source>
        <dbReference type="ARBA" id="ARBA00022833"/>
    </source>
</evidence>
<organism evidence="15 16">
    <name type="scientific">Eublepharis macularius</name>
    <name type="common">Leopard gecko</name>
    <name type="synonym">Cyrtodactylus macularius</name>
    <dbReference type="NCBI Taxonomy" id="481883"/>
    <lineage>
        <taxon>Eukaryota</taxon>
        <taxon>Metazoa</taxon>
        <taxon>Chordata</taxon>
        <taxon>Craniata</taxon>
        <taxon>Vertebrata</taxon>
        <taxon>Euteleostomi</taxon>
        <taxon>Lepidosauria</taxon>
        <taxon>Squamata</taxon>
        <taxon>Bifurcata</taxon>
        <taxon>Gekkota</taxon>
        <taxon>Eublepharidae</taxon>
        <taxon>Eublepharinae</taxon>
        <taxon>Eublepharis</taxon>
    </lineage>
</organism>
<dbReference type="Gene3D" id="6.10.140.140">
    <property type="match status" value="1"/>
</dbReference>
<evidence type="ECO:0000256" key="7">
    <source>
        <dbReference type="ARBA" id="ARBA00023015"/>
    </source>
</evidence>
<dbReference type="PROSITE" id="PS50805">
    <property type="entry name" value="KRAB"/>
    <property type="match status" value="1"/>
</dbReference>
<dbReference type="GO" id="GO:0031519">
    <property type="term" value="C:PcG protein complex"/>
    <property type="evidence" value="ECO:0007669"/>
    <property type="project" value="TreeGrafter"/>
</dbReference>
<keyword evidence="8" id="KW-0238">DNA-binding</keyword>
<dbReference type="AlphaFoldDB" id="A0AA97J8J8"/>
<evidence type="ECO:0000256" key="1">
    <source>
        <dbReference type="ARBA" id="ARBA00004123"/>
    </source>
</evidence>
<dbReference type="PANTHER" id="PTHR14003:SF23">
    <property type="entry name" value="ZINC FINGER PROTEIN 143"/>
    <property type="match status" value="1"/>
</dbReference>
<evidence type="ECO:0000256" key="4">
    <source>
        <dbReference type="ARBA" id="ARBA00022737"/>
    </source>
</evidence>
<evidence type="ECO:0000256" key="8">
    <source>
        <dbReference type="ARBA" id="ARBA00023125"/>
    </source>
</evidence>
<dbReference type="FunFam" id="3.30.160.60:FF:002343">
    <property type="entry name" value="Zinc finger protein 33A"/>
    <property type="match status" value="2"/>
</dbReference>
<dbReference type="GO" id="GO:0000785">
    <property type="term" value="C:chromatin"/>
    <property type="evidence" value="ECO:0007669"/>
    <property type="project" value="TreeGrafter"/>
</dbReference>
<evidence type="ECO:0000256" key="11">
    <source>
        <dbReference type="PROSITE-ProRule" id="PRU00042"/>
    </source>
</evidence>
<reference evidence="16" key="1">
    <citation type="submission" date="2025-08" db="UniProtKB">
        <authorList>
            <consortium name="RefSeq"/>
        </authorList>
    </citation>
    <scope>IDENTIFICATION</scope>
    <source>
        <tissue evidence="16">Blood</tissue>
    </source>
</reference>
<dbReference type="InterPro" id="IPR036051">
    <property type="entry name" value="KRAB_dom_sf"/>
</dbReference>
<feature type="domain" description="C2H2-type" evidence="13">
    <location>
        <begin position="213"/>
        <end position="240"/>
    </location>
</feature>
<evidence type="ECO:0000259" key="14">
    <source>
        <dbReference type="PROSITE" id="PS50805"/>
    </source>
</evidence>
<dbReference type="GO" id="GO:0008270">
    <property type="term" value="F:zinc ion binding"/>
    <property type="evidence" value="ECO:0007669"/>
    <property type="project" value="UniProtKB-KW"/>
</dbReference>
<dbReference type="SUPFAM" id="SSF109640">
    <property type="entry name" value="KRAB domain (Kruppel-associated box)"/>
    <property type="match status" value="1"/>
</dbReference>
<keyword evidence="3" id="KW-0479">Metal-binding</keyword>
<proteinExistence type="inferred from homology"/>
<feature type="domain" description="C2H2-type" evidence="13">
    <location>
        <begin position="189"/>
        <end position="212"/>
    </location>
</feature>
<evidence type="ECO:0000256" key="3">
    <source>
        <dbReference type="ARBA" id="ARBA00022723"/>
    </source>
</evidence>
<dbReference type="FunFam" id="3.30.160.60:FF:002090">
    <property type="entry name" value="Zinc finger protein 473"/>
    <property type="match status" value="1"/>
</dbReference>
<feature type="domain" description="C2H2-type" evidence="13">
    <location>
        <begin position="269"/>
        <end position="296"/>
    </location>
</feature>
<keyword evidence="10" id="KW-0539">Nucleus</keyword>
<feature type="domain" description="KRAB" evidence="14">
    <location>
        <begin position="24"/>
        <end position="95"/>
    </location>
</feature>
<keyword evidence="15" id="KW-1185">Reference proteome</keyword>
<dbReference type="FunFam" id="3.30.160.60:FF:001997">
    <property type="entry name" value="Uncharacterized protein"/>
    <property type="match status" value="1"/>
</dbReference>
<accession>A0AA97J8J8</accession>
<evidence type="ECO:0000256" key="12">
    <source>
        <dbReference type="SAM" id="MobiDB-lite"/>
    </source>
</evidence>
<dbReference type="Gene3D" id="3.30.160.60">
    <property type="entry name" value="Classic Zinc Finger"/>
    <property type="match status" value="8"/>
</dbReference>
<evidence type="ECO:0000256" key="5">
    <source>
        <dbReference type="ARBA" id="ARBA00022771"/>
    </source>
</evidence>
<dbReference type="Pfam" id="PF00096">
    <property type="entry name" value="zf-C2H2"/>
    <property type="match status" value="8"/>
</dbReference>
<evidence type="ECO:0000259" key="13">
    <source>
        <dbReference type="PROSITE" id="PS50157"/>
    </source>
</evidence>
<evidence type="ECO:0000313" key="16">
    <source>
        <dbReference type="RefSeq" id="XP_054833542.1"/>
    </source>
</evidence>
<keyword evidence="9" id="KW-0804">Transcription</keyword>
<dbReference type="FunFam" id="3.30.160.60:FF:001808">
    <property type="entry name" value="Uncharacterized protein"/>
    <property type="match status" value="1"/>
</dbReference>
<evidence type="ECO:0000256" key="9">
    <source>
        <dbReference type="ARBA" id="ARBA00023163"/>
    </source>
</evidence>
<dbReference type="InterPro" id="IPR013087">
    <property type="entry name" value="Znf_C2H2_type"/>
</dbReference>
<dbReference type="GeneID" id="129328476"/>
<dbReference type="SUPFAM" id="SSF57667">
    <property type="entry name" value="beta-beta-alpha zinc fingers"/>
    <property type="match status" value="4"/>
</dbReference>
<evidence type="ECO:0000256" key="2">
    <source>
        <dbReference type="ARBA" id="ARBA00006991"/>
    </source>
</evidence>
<dbReference type="SMART" id="SM00349">
    <property type="entry name" value="KRAB"/>
    <property type="match status" value="1"/>
</dbReference>
<feature type="region of interest" description="Disordered" evidence="12">
    <location>
        <begin position="156"/>
        <end position="182"/>
    </location>
</feature>
<feature type="domain" description="C2H2-type" evidence="13">
    <location>
        <begin position="297"/>
        <end position="324"/>
    </location>
</feature>
<feature type="domain" description="C2H2-type" evidence="13">
    <location>
        <begin position="353"/>
        <end position="380"/>
    </location>
</feature>
<protein>
    <submittedName>
        <fullName evidence="16">Zinc finger protein 664-like</fullName>
    </submittedName>
</protein>
<sequence length="408" mass="45799">MAFLPSPPCGEEERPAMQAAQGQVTFEEVAVYFSKGEWSLLSPAQRALYKEVMLENFGNVASLGSVNGTPGLISWLEEDKQLIFPGCDEVAGLTGGIWESANETSERGVMENGVTYSDLKEGDEHWDALRTEMGKRPPAGMHNSGLLWGDGLHEERRNGCPASGEESPEKSDKNVNQKIHNSKKKNKPYKCLECGKCFSHSSHQRIHTGEKPYNCLECGKSFSESKSLTCHQRIHTGEKPYKCLECGKSFNQSATLFSHQRIHTGEKPYKCLNCGKNFSNRGNLNKHQSIHTGEKPYKCLECGKSFSYSGILTSHRRIHTGEKPYKCLDCEKSFSQRGHLTSHRRTHTGEKPYKCLECGKSFSQNGILIVHRRIHTGEKPYKCLECGRSFSESGNLTVHQRIHTRKKP</sequence>
<keyword evidence="7" id="KW-0805">Transcription regulation</keyword>